<feature type="compositionally biased region" description="Polar residues" evidence="1">
    <location>
        <begin position="462"/>
        <end position="484"/>
    </location>
</feature>
<feature type="compositionally biased region" description="Polar residues" evidence="1">
    <location>
        <begin position="349"/>
        <end position="367"/>
    </location>
</feature>
<sequence length="602" mass="66754">MSSTLCNLFTPFQYRVGVGHGFDDFQKTTFGTLKTIPVDGVELTRLMMAMQSIEKKFDCDMNKFFKTPEKWIKLEQKLRKIYYADNQDSAGYEGFLQHHMKNRAQRKVFESIDLQLRDVVNVDEYDDKLTLREFVECIGIQELRDPMNFVSRADLREPPYLHYKTDPAKDKYPRNTSVGTGRDAHSPSPDQIEIILLLMRRSYSSNRPQEFTQNINKKTKVSTLDTKNKMKAFIAQLQSSSAASFISVSGESCRIDMMKLPETKDWLRTMYYTRMGDLKGGNISLAQKMEMRKQIVKSFRGGFDNLAVPEVGLKIMKAMFPERTANPDPKNSGNSNIHVPSPAVNSMTLSPQNSTRPLMMGNSSSRNFDGVGSQFADASGLPAHASSHTSTWVPSNLQWSGNHTGSLNDNGLHAPGSPTHATPHSSYSAPSNHQWNGIHHSGGSDGVGNPFSGLPELPAHASSHTSSTWVPSNLQWSGNHTGRLNDNGLYAPGSPAHATPRSSYSAPSSHQWNGNYHSGGLDDVGSPFTGIPGLPAHASPHTSTWNTTDQMSGNCIPASTNDADYAHAVAFHKSGAWSPTNLFVMQPDPEWDRIHREFNIPM</sequence>
<proteinExistence type="predicted"/>
<protein>
    <submittedName>
        <fullName evidence="2">Uncharacterized protein</fullName>
    </submittedName>
</protein>
<gene>
    <name evidence="2" type="ORF">CAEBREN_04582</name>
</gene>
<feature type="compositionally biased region" description="Polar residues" evidence="1">
    <location>
        <begin position="500"/>
        <end position="511"/>
    </location>
</feature>
<name>G0MQW7_CAEBE</name>
<evidence type="ECO:0000256" key="1">
    <source>
        <dbReference type="SAM" id="MobiDB-lite"/>
    </source>
</evidence>
<dbReference type="HOGENOM" id="CLU_453597_0_0_1"/>
<organism evidence="3">
    <name type="scientific">Caenorhabditis brenneri</name>
    <name type="common">Nematode worm</name>
    <dbReference type="NCBI Taxonomy" id="135651"/>
    <lineage>
        <taxon>Eukaryota</taxon>
        <taxon>Metazoa</taxon>
        <taxon>Ecdysozoa</taxon>
        <taxon>Nematoda</taxon>
        <taxon>Chromadorea</taxon>
        <taxon>Rhabditida</taxon>
        <taxon>Rhabditina</taxon>
        <taxon>Rhabditomorpha</taxon>
        <taxon>Rhabditoidea</taxon>
        <taxon>Rhabditidae</taxon>
        <taxon>Peloderinae</taxon>
        <taxon>Caenorhabditis</taxon>
    </lineage>
</organism>
<reference evidence="3" key="1">
    <citation type="submission" date="2011-07" db="EMBL/GenBank/DDBJ databases">
        <authorList>
            <consortium name="Caenorhabditis brenneri Sequencing and Analysis Consortium"/>
            <person name="Wilson R.K."/>
        </authorList>
    </citation>
    <scope>NUCLEOTIDE SEQUENCE [LARGE SCALE GENOMIC DNA]</scope>
    <source>
        <strain evidence="3">PB2801</strain>
    </source>
</reference>
<keyword evidence="3" id="KW-1185">Reference proteome</keyword>
<feature type="compositionally biased region" description="Basic and acidic residues" evidence="1">
    <location>
        <begin position="162"/>
        <end position="173"/>
    </location>
</feature>
<feature type="compositionally biased region" description="Polar residues" evidence="1">
    <location>
        <begin position="386"/>
        <end position="409"/>
    </location>
</feature>
<feature type="compositionally biased region" description="Polar residues" evidence="1">
    <location>
        <begin position="419"/>
        <end position="435"/>
    </location>
</feature>
<accession>G0MQW7</accession>
<evidence type="ECO:0000313" key="2">
    <source>
        <dbReference type="EMBL" id="EGT41587.1"/>
    </source>
</evidence>
<dbReference type="EMBL" id="GL379807">
    <property type="protein sequence ID" value="EGT41587.1"/>
    <property type="molecule type" value="Genomic_DNA"/>
</dbReference>
<evidence type="ECO:0000313" key="3">
    <source>
        <dbReference type="Proteomes" id="UP000008068"/>
    </source>
</evidence>
<dbReference type="Proteomes" id="UP000008068">
    <property type="component" value="Unassembled WGS sequence"/>
</dbReference>
<feature type="region of interest" description="Disordered" evidence="1">
    <location>
        <begin position="162"/>
        <end position="188"/>
    </location>
</feature>
<dbReference type="AlphaFoldDB" id="G0MQW7"/>
<feature type="region of interest" description="Disordered" evidence="1">
    <location>
        <begin position="349"/>
        <end position="511"/>
    </location>
</feature>
<dbReference type="InParanoid" id="G0MQW7"/>